<organism evidence="1 2">
    <name type="scientific">Clunio marinus</name>
    <dbReference type="NCBI Taxonomy" id="568069"/>
    <lineage>
        <taxon>Eukaryota</taxon>
        <taxon>Metazoa</taxon>
        <taxon>Ecdysozoa</taxon>
        <taxon>Arthropoda</taxon>
        <taxon>Hexapoda</taxon>
        <taxon>Insecta</taxon>
        <taxon>Pterygota</taxon>
        <taxon>Neoptera</taxon>
        <taxon>Endopterygota</taxon>
        <taxon>Diptera</taxon>
        <taxon>Nematocera</taxon>
        <taxon>Chironomoidea</taxon>
        <taxon>Chironomidae</taxon>
        <taxon>Clunio</taxon>
    </lineage>
</organism>
<sequence length="92" mass="10527">MEILMFHPETHHATRQFSFCETPTGNQTLFRLGAFCEFCYFERCRNMCNEHILHGNLVPSITVTISDNELLPALETADMNVDDIADLCVCEN</sequence>
<reference evidence="1 2" key="1">
    <citation type="submission" date="2015-04" db="EMBL/GenBank/DDBJ databases">
        <authorList>
            <person name="Syromyatnikov M.Y."/>
            <person name="Popov V.N."/>
        </authorList>
    </citation>
    <scope>NUCLEOTIDE SEQUENCE [LARGE SCALE GENOMIC DNA]</scope>
</reference>
<accession>A0A1J1I3A3</accession>
<keyword evidence="2" id="KW-1185">Reference proteome</keyword>
<proteinExistence type="predicted"/>
<gene>
    <name evidence="1" type="ORF">CLUMA_CG007599</name>
</gene>
<dbReference type="Proteomes" id="UP000183832">
    <property type="component" value="Unassembled WGS sequence"/>
</dbReference>
<protein>
    <submittedName>
        <fullName evidence="1">CLUMA_CG007599, isoform A</fullName>
    </submittedName>
</protein>
<evidence type="ECO:0000313" key="1">
    <source>
        <dbReference type="EMBL" id="CRK94076.1"/>
    </source>
</evidence>
<evidence type="ECO:0000313" key="2">
    <source>
        <dbReference type="Proteomes" id="UP000183832"/>
    </source>
</evidence>
<dbReference type="EMBL" id="CVRI01000038">
    <property type="protein sequence ID" value="CRK94076.1"/>
    <property type="molecule type" value="Genomic_DNA"/>
</dbReference>
<name>A0A1J1I3A3_9DIPT</name>
<dbReference type="AlphaFoldDB" id="A0A1J1I3A3"/>